<dbReference type="OrthoDB" id="2805316at2759"/>
<evidence type="ECO:0000313" key="1">
    <source>
        <dbReference type="EMBL" id="OSX65920.1"/>
    </source>
</evidence>
<dbReference type="AlphaFoldDB" id="A0A1X6NBM4"/>
<accession>A0A1X6NBM4</accession>
<protein>
    <submittedName>
        <fullName evidence="1">Uncharacterized protein</fullName>
    </submittedName>
</protein>
<dbReference type="EMBL" id="KZ110592">
    <property type="protein sequence ID" value="OSX65920.1"/>
    <property type="molecule type" value="Genomic_DNA"/>
</dbReference>
<keyword evidence="2" id="KW-1185">Reference proteome</keyword>
<dbReference type="GeneID" id="36329008"/>
<evidence type="ECO:0000313" key="2">
    <source>
        <dbReference type="Proteomes" id="UP000194127"/>
    </source>
</evidence>
<gene>
    <name evidence="1" type="ORF">POSPLADRAFT_1131321</name>
</gene>
<organism evidence="1 2">
    <name type="scientific">Postia placenta MAD-698-R-SB12</name>
    <dbReference type="NCBI Taxonomy" id="670580"/>
    <lineage>
        <taxon>Eukaryota</taxon>
        <taxon>Fungi</taxon>
        <taxon>Dikarya</taxon>
        <taxon>Basidiomycota</taxon>
        <taxon>Agaricomycotina</taxon>
        <taxon>Agaricomycetes</taxon>
        <taxon>Polyporales</taxon>
        <taxon>Adustoporiaceae</taxon>
        <taxon>Rhodonia</taxon>
    </lineage>
</organism>
<dbReference type="Proteomes" id="UP000194127">
    <property type="component" value="Unassembled WGS sequence"/>
</dbReference>
<name>A0A1X6NBM4_9APHY</name>
<sequence length="209" mass="22816">MSSDAAVFNYLDATADAVTIAAPVTKPVLKYFAGLSPRKQLKRGNKYQASTLSTLEQWSEIMDSKTHNELQQEHDRILATSNGLQKMGRLKALWELDQFYAYASEAEKLNADTVTSSQAARSKQLWSKKGMTGGQSLDAAVGYHDDAASVDITTIEENPFRETASVVVADYASDLESEASVTETESIYSEPGDIGHYDSLSLHALRPSA</sequence>
<dbReference type="RefSeq" id="XP_024342714.1">
    <property type="nucleotide sequence ID" value="XM_024484059.1"/>
</dbReference>
<reference evidence="1 2" key="1">
    <citation type="submission" date="2017-04" db="EMBL/GenBank/DDBJ databases">
        <title>Genome Sequence of the Model Brown-Rot Fungus Postia placenta SB12.</title>
        <authorList>
            <consortium name="DOE Joint Genome Institute"/>
            <person name="Gaskell J."/>
            <person name="Kersten P."/>
            <person name="Larrondo L.F."/>
            <person name="Canessa P."/>
            <person name="Martinez D."/>
            <person name="Hibbett D."/>
            <person name="Schmoll M."/>
            <person name="Kubicek C.P."/>
            <person name="Martinez A.T."/>
            <person name="Yadav J."/>
            <person name="Master E."/>
            <person name="Magnuson J.K."/>
            <person name="James T."/>
            <person name="Yaver D."/>
            <person name="Berka R."/>
            <person name="Labutti K."/>
            <person name="Lipzen A."/>
            <person name="Aerts A."/>
            <person name="Barry K."/>
            <person name="Henrissat B."/>
            <person name="Blanchette R."/>
            <person name="Grigoriev I."/>
            <person name="Cullen D."/>
        </authorList>
    </citation>
    <scope>NUCLEOTIDE SEQUENCE [LARGE SCALE GENOMIC DNA]</scope>
    <source>
        <strain evidence="1 2">MAD-698-R-SB12</strain>
    </source>
</reference>
<proteinExistence type="predicted"/>